<comment type="caution">
    <text evidence="1">The sequence shown here is derived from an EMBL/GenBank/DDBJ whole genome shotgun (WGS) entry which is preliminary data.</text>
</comment>
<accession>A0ABV5XKS0</accession>
<evidence type="ECO:0000313" key="2">
    <source>
        <dbReference type="Proteomes" id="UP001589587"/>
    </source>
</evidence>
<name>A0ABV5XKS0_9NOCA</name>
<reference evidence="1 2" key="1">
    <citation type="submission" date="2024-09" db="EMBL/GenBank/DDBJ databases">
        <authorList>
            <person name="Sun Q."/>
            <person name="Mori K."/>
        </authorList>
    </citation>
    <scope>NUCLEOTIDE SEQUENCE [LARGE SCALE GENOMIC DNA]</scope>
    <source>
        <strain evidence="1 2">JCM 11411</strain>
    </source>
</reference>
<proteinExistence type="predicted"/>
<sequence>MPEDNSTRSGIAHALLNSHPDLMPLALQRLSGFSTGAEFTAAQFAEDLPGYVDDKPSRLGAVIRELNRHGYIEFYSYGPRAIPGDWDSPARVWRRTAKPVIQGGAA</sequence>
<dbReference type="EMBL" id="JBHMAS010000064">
    <property type="protein sequence ID" value="MFB9783009.1"/>
    <property type="molecule type" value="Genomic_DNA"/>
</dbReference>
<dbReference type="Proteomes" id="UP001589587">
    <property type="component" value="Unassembled WGS sequence"/>
</dbReference>
<organism evidence="1 2">
    <name type="scientific">Rhodococcus baikonurensis</name>
    <dbReference type="NCBI Taxonomy" id="172041"/>
    <lineage>
        <taxon>Bacteria</taxon>
        <taxon>Bacillati</taxon>
        <taxon>Actinomycetota</taxon>
        <taxon>Actinomycetes</taxon>
        <taxon>Mycobacteriales</taxon>
        <taxon>Nocardiaceae</taxon>
        <taxon>Rhodococcus</taxon>
        <taxon>Rhodococcus erythropolis group</taxon>
    </lineage>
</organism>
<protein>
    <submittedName>
        <fullName evidence="1">Uncharacterized protein</fullName>
    </submittedName>
</protein>
<dbReference type="RefSeq" id="WP_378375771.1">
    <property type="nucleotide sequence ID" value="NZ_JBHMAS010000064.1"/>
</dbReference>
<evidence type="ECO:0000313" key="1">
    <source>
        <dbReference type="EMBL" id="MFB9783009.1"/>
    </source>
</evidence>
<gene>
    <name evidence="1" type="ORF">ACFFQ6_25215</name>
</gene>
<keyword evidence="2" id="KW-1185">Reference proteome</keyword>